<protein>
    <submittedName>
        <fullName evidence="2">Thymidylate kinase</fullName>
    </submittedName>
</protein>
<feature type="domain" description="Thymidylate kinase-like" evidence="1">
    <location>
        <begin position="19"/>
        <end position="198"/>
    </location>
</feature>
<organism evidence="2 3">
    <name type="scientific">Catellatospora methionotrophica</name>
    <dbReference type="NCBI Taxonomy" id="121620"/>
    <lineage>
        <taxon>Bacteria</taxon>
        <taxon>Bacillati</taxon>
        <taxon>Actinomycetota</taxon>
        <taxon>Actinomycetes</taxon>
        <taxon>Micromonosporales</taxon>
        <taxon>Micromonosporaceae</taxon>
        <taxon>Catellatospora</taxon>
    </lineage>
</organism>
<dbReference type="GO" id="GO:0016301">
    <property type="term" value="F:kinase activity"/>
    <property type="evidence" value="ECO:0007669"/>
    <property type="project" value="UniProtKB-KW"/>
</dbReference>
<dbReference type="InterPro" id="IPR027417">
    <property type="entry name" value="P-loop_NTPase"/>
</dbReference>
<comment type="caution">
    <text evidence="2">The sequence shown here is derived from an EMBL/GenBank/DDBJ whole genome shotgun (WGS) entry which is preliminary data.</text>
</comment>
<keyword evidence="2" id="KW-0418">Kinase</keyword>
<dbReference type="InterPro" id="IPR039430">
    <property type="entry name" value="Thymidylate_kin-like_dom"/>
</dbReference>
<dbReference type="SUPFAM" id="SSF52540">
    <property type="entry name" value="P-loop containing nucleoside triphosphate hydrolases"/>
    <property type="match status" value="1"/>
</dbReference>
<keyword evidence="3" id="KW-1185">Reference proteome</keyword>
<dbReference type="RefSeq" id="WP_166379086.1">
    <property type="nucleotide sequence ID" value="NZ_BAAATT010000005.1"/>
</dbReference>
<evidence type="ECO:0000259" key="1">
    <source>
        <dbReference type="Pfam" id="PF02223"/>
    </source>
</evidence>
<proteinExistence type="predicted"/>
<dbReference type="Gene3D" id="3.40.50.300">
    <property type="entry name" value="P-loop containing nucleotide triphosphate hydrolases"/>
    <property type="match status" value="1"/>
</dbReference>
<evidence type="ECO:0000313" key="2">
    <source>
        <dbReference type="EMBL" id="GIG16723.1"/>
    </source>
</evidence>
<dbReference type="EMBL" id="BONJ01000028">
    <property type="protein sequence ID" value="GIG16723.1"/>
    <property type="molecule type" value="Genomic_DNA"/>
</dbReference>
<gene>
    <name evidence="2" type="primary">tmk_3</name>
    <name evidence="2" type="ORF">Cme02nite_50550</name>
</gene>
<dbReference type="Proteomes" id="UP000660339">
    <property type="component" value="Unassembled WGS sequence"/>
</dbReference>
<accession>A0A8J3LEB1</accession>
<keyword evidence="2" id="KW-0808">Transferase</keyword>
<dbReference type="AlphaFoldDB" id="A0A8J3LEB1"/>
<sequence length="213" mass="23148">MKIYLEPHGRPGTLVAICGFDGSGKSTLEQGLLAGLAATGPVVPAWAPTPWWRNDAHVSRTLFGQGAGQVLPEQALLHFNLADCHLHQADVLLPALDRGELVVGNRYLYDMLALFEARGLSAPAWLPDAVAQLVRPDFCFVLDGPADVFVDRIIRRDGAMPGRFDQDVAFVERYNAALRRLADANGLTVLRAEADPAELVRQCLDVVRGARQG</sequence>
<name>A0A8J3LEB1_9ACTN</name>
<reference evidence="2" key="1">
    <citation type="submission" date="2021-01" db="EMBL/GenBank/DDBJ databases">
        <title>Whole genome shotgun sequence of Catellatospora methionotrophica NBRC 14553.</title>
        <authorList>
            <person name="Komaki H."/>
            <person name="Tamura T."/>
        </authorList>
    </citation>
    <scope>NUCLEOTIDE SEQUENCE</scope>
    <source>
        <strain evidence="2">NBRC 14553</strain>
    </source>
</reference>
<dbReference type="Pfam" id="PF02223">
    <property type="entry name" value="Thymidylate_kin"/>
    <property type="match status" value="1"/>
</dbReference>
<evidence type="ECO:0000313" key="3">
    <source>
        <dbReference type="Proteomes" id="UP000660339"/>
    </source>
</evidence>